<dbReference type="Pfam" id="PF11074">
    <property type="entry name" value="DUF2779"/>
    <property type="match status" value="1"/>
</dbReference>
<evidence type="ECO:0000313" key="3">
    <source>
        <dbReference type="Proteomes" id="UP000297762"/>
    </source>
</evidence>
<evidence type="ECO:0000313" key="2">
    <source>
        <dbReference type="EMBL" id="TGL62769.1"/>
    </source>
</evidence>
<dbReference type="AlphaFoldDB" id="A0A4V3JS92"/>
<evidence type="ECO:0000259" key="1">
    <source>
        <dbReference type="Pfam" id="PF11074"/>
    </source>
</evidence>
<keyword evidence="3" id="KW-1185">Reference proteome</keyword>
<comment type="caution">
    <text evidence="2">The sequence shown here is derived from an EMBL/GenBank/DDBJ whole genome shotgun (WGS) entry which is preliminary data.</text>
</comment>
<name>A0A4V3JS92_9LEPT</name>
<proteinExistence type="predicted"/>
<dbReference type="RefSeq" id="WP_135648894.1">
    <property type="nucleotide sequence ID" value="NZ_RQGF01000015.1"/>
</dbReference>
<gene>
    <name evidence="2" type="ORF">EHQ64_07615</name>
</gene>
<accession>A0A4V3JS92</accession>
<dbReference type="InterPro" id="IPR021301">
    <property type="entry name" value="DUF2779"/>
</dbReference>
<reference evidence="2" key="1">
    <citation type="journal article" date="2019" name="PLoS Negl. Trop. Dis.">
        <title>Revisiting the worldwide diversity of Leptospira species in the environment.</title>
        <authorList>
            <person name="Vincent A.T."/>
            <person name="Schiettekatte O."/>
            <person name="Bourhy P."/>
            <person name="Veyrier F.J."/>
            <person name="Picardeau M."/>
        </authorList>
    </citation>
    <scope>NUCLEOTIDE SEQUENCE [LARGE SCALE GENOMIC DNA]</scope>
    <source>
        <strain evidence="2">201702455</strain>
    </source>
</reference>
<organism evidence="2 3">
    <name type="scientific">Leptospira sarikeiensis</name>
    <dbReference type="NCBI Taxonomy" id="2484943"/>
    <lineage>
        <taxon>Bacteria</taxon>
        <taxon>Pseudomonadati</taxon>
        <taxon>Spirochaetota</taxon>
        <taxon>Spirochaetia</taxon>
        <taxon>Leptospirales</taxon>
        <taxon>Leptospiraceae</taxon>
        <taxon>Leptospira</taxon>
    </lineage>
</organism>
<dbReference type="OrthoDB" id="9783873at2"/>
<dbReference type="EMBL" id="RQGF01000015">
    <property type="protein sequence ID" value="TGL62769.1"/>
    <property type="molecule type" value="Genomic_DNA"/>
</dbReference>
<protein>
    <submittedName>
        <fullName evidence="2">DUF2779 domain-containing protein</fullName>
    </submittedName>
</protein>
<dbReference type="Proteomes" id="UP000297762">
    <property type="component" value="Unassembled WGS sequence"/>
</dbReference>
<sequence length="529" mass="61198">MDSVPKLIRTSIRRLSFLFPENLRRKLLFEVLAPYREKELPLLGRTAFQTGQFCELQFWKLLKEPSSEFDTSNQYISPKQKNMLRDIAGNLYPDAKFAGYKDFKTRSLLESNETIKGACIRTKFFDTRADFLVPDENGWQVVIVKASSSSKRAHVSELSFIRMVLEEAGYKVSSTLSLTVNSEYSYIDGEIDATRLFHKKDVSKETLASLEKTREKAYKLLEVLEKDKIPSLSFSKHCDHPRNCTHPESCYSDSPPGDLFTLREGKEITLALWDRGIRNLSEVEIDPDFTHRQKIQIEAVKSGKEYINREALTSYLNSLKFPLYFLDFETINPPVPVYPKTHPFQHVPFLYSLHILRKDIHQEPEEYHYIDDDKKDPRLGILESLSQTIQPGGTIIAFNDSFEKRCLKESVQTHPIFKEWFQSIEPDFSDLAKPFWDYDYYHPAQQGTTSLKTVLPVLTNVDYKHLTINAGHIANSEFLRIKTENVSDKEKSQVEADLISYCKMDTFALILVLRSLANKLDWAPEKDKT</sequence>
<feature type="domain" description="DUF2779" evidence="1">
    <location>
        <begin position="324"/>
        <end position="450"/>
    </location>
</feature>